<dbReference type="SUPFAM" id="SSF117281">
    <property type="entry name" value="Kelch motif"/>
    <property type="match status" value="2"/>
</dbReference>
<dbReference type="EMBL" id="ML220174">
    <property type="protein sequence ID" value="TGZ76531.1"/>
    <property type="molecule type" value="Genomic_DNA"/>
</dbReference>
<keyword evidence="1" id="KW-0880">Kelch repeat</keyword>
<dbReference type="Gene3D" id="2.120.10.80">
    <property type="entry name" value="Kelch-type beta propeller"/>
    <property type="match status" value="2"/>
</dbReference>
<dbReference type="Pfam" id="PF24681">
    <property type="entry name" value="Kelch_KLHDC2_KLHL20_DRC7"/>
    <property type="match status" value="2"/>
</dbReference>
<reference evidence="4 5" key="1">
    <citation type="submission" date="2019-04" db="EMBL/GenBank/DDBJ databases">
        <title>Comparative genomics and transcriptomics to analyze fruiting body development in filamentous ascomycetes.</title>
        <authorList>
            <consortium name="DOE Joint Genome Institute"/>
            <person name="Lutkenhaus R."/>
            <person name="Traeger S."/>
            <person name="Breuer J."/>
            <person name="Kuo A."/>
            <person name="Lipzen A."/>
            <person name="Pangilinan J."/>
            <person name="Dilworth D."/>
            <person name="Sandor L."/>
            <person name="Poggeler S."/>
            <person name="Barry K."/>
            <person name="Grigoriev I.V."/>
            <person name="Nowrousian M."/>
        </authorList>
    </citation>
    <scope>NUCLEOTIDE SEQUENCE [LARGE SCALE GENOMIC DNA]</scope>
    <source>
        <strain evidence="4 5">CBS 389.68</strain>
    </source>
</reference>
<dbReference type="STRING" id="341454.A0A4S2MI08"/>
<evidence type="ECO:0000256" key="3">
    <source>
        <dbReference type="SAM" id="MobiDB-lite"/>
    </source>
</evidence>
<evidence type="ECO:0000313" key="5">
    <source>
        <dbReference type="Proteomes" id="UP000298138"/>
    </source>
</evidence>
<feature type="region of interest" description="Disordered" evidence="3">
    <location>
        <begin position="195"/>
        <end position="240"/>
    </location>
</feature>
<proteinExistence type="predicted"/>
<accession>A0A4S2MI08</accession>
<dbReference type="InterPro" id="IPR015915">
    <property type="entry name" value="Kelch-typ_b-propeller"/>
</dbReference>
<keyword evidence="2" id="KW-0677">Repeat</keyword>
<evidence type="ECO:0000256" key="2">
    <source>
        <dbReference type="ARBA" id="ARBA00022737"/>
    </source>
</evidence>
<gene>
    <name evidence="4" type="ORF">EX30DRAFT_312320</name>
</gene>
<organism evidence="4 5">
    <name type="scientific">Ascodesmis nigricans</name>
    <dbReference type="NCBI Taxonomy" id="341454"/>
    <lineage>
        <taxon>Eukaryota</taxon>
        <taxon>Fungi</taxon>
        <taxon>Dikarya</taxon>
        <taxon>Ascomycota</taxon>
        <taxon>Pezizomycotina</taxon>
        <taxon>Pezizomycetes</taxon>
        <taxon>Pezizales</taxon>
        <taxon>Ascodesmidaceae</taxon>
        <taxon>Ascodesmis</taxon>
    </lineage>
</organism>
<protein>
    <submittedName>
        <fullName evidence="4">Galactose oxidase</fullName>
    </submittedName>
</protein>
<dbReference type="AlphaFoldDB" id="A0A4S2MI08"/>
<dbReference type="PANTHER" id="PTHR46093">
    <property type="entry name" value="ACYL-COA-BINDING DOMAIN-CONTAINING PROTEIN 5"/>
    <property type="match status" value="1"/>
</dbReference>
<keyword evidence="5" id="KW-1185">Reference proteome</keyword>
<evidence type="ECO:0000256" key="1">
    <source>
        <dbReference type="ARBA" id="ARBA00022441"/>
    </source>
</evidence>
<dbReference type="PANTHER" id="PTHR46093:SF18">
    <property type="entry name" value="FIBRONECTIN TYPE-III DOMAIN-CONTAINING PROTEIN"/>
    <property type="match status" value="1"/>
</dbReference>
<sequence length="431" mass="47306">MTRIKRGPPLPDPATAPDVRVAPTNGMYWYKAPVHGIQPRCWRGHASALLGNNIYVFGGRDMNTCFSDLYVLDADAMSWSKPEVHGDVPPPLRAMTMTPVRNKLVIFGGGDGKYYQNDVWVFDSITCKFTQPPVYSSKRPWPRRAHAACYYKNGIYVFGGGDGVHAMNDVWRLDVTDLNKGVYWKELSPSDYEPLTPLGMATTTTTTTTSPPSSSSSGAPSQPPSSAGSGMGQEEMKYRSKPPCRGYHTASMIGSNLVIYGGSNGTECYDDVWVFNVEELVWKYVAVQHARQRLCHTATVVGSFLFIVAGHDNVDYVNDVLLLNLVTMTWDSKRIFGAPPSARGYHSTILYDSRLFVIGGYNGIQTFSDTYILELAVSSYYSQISQFTVVLKSQEQEDRQKGWREVVARGGGGGGGMVVGAWVGDNGGYGG</sequence>
<dbReference type="Proteomes" id="UP000298138">
    <property type="component" value="Unassembled WGS sequence"/>
</dbReference>
<evidence type="ECO:0000313" key="4">
    <source>
        <dbReference type="EMBL" id="TGZ76531.1"/>
    </source>
</evidence>
<dbReference type="OrthoDB" id="10251809at2759"/>
<dbReference type="InParanoid" id="A0A4S2MI08"/>
<feature type="compositionally biased region" description="Low complexity" evidence="3">
    <location>
        <begin position="195"/>
        <end position="228"/>
    </location>
</feature>
<name>A0A4S2MI08_9PEZI</name>